<accession>A0A8H5BF21</accession>
<evidence type="ECO:0000256" key="1">
    <source>
        <dbReference type="ARBA" id="ARBA00002512"/>
    </source>
</evidence>
<feature type="region of interest" description="Disordered" evidence="11">
    <location>
        <begin position="774"/>
        <end position="799"/>
    </location>
</feature>
<evidence type="ECO:0000256" key="9">
    <source>
        <dbReference type="ARBA" id="ARBA00023180"/>
    </source>
</evidence>
<comment type="caution">
    <text evidence="10">Lacks conserved residue(s) required for the propagation of feature annotation.</text>
</comment>
<comment type="similarity">
    <text evidence="3 10">Belongs to the PRM1 family.</text>
</comment>
<evidence type="ECO:0000256" key="4">
    <source>
        <dbReference type="ARBA" id="ARBA00022475"/>
    </source>
</evidence>
<feature type="region of interest" description="Disordered" evidence="11">
    <location>
        <begin position="991"/>
        <end position="1031"/>
    </location>
</feature>
<feature type="compositionally biased region" description="Polar residues" evidence="11">
    <location>
        <begin position="696"/>
        <end position="713"/>
    </location>
</feature>
<evidence type="ECO:0000313" key="13">
    <source>
        <dbReference type="Proteomes" id="UP000567179"/>
    </source>
</evidence>
<comment type="subcellular location">
    <subcellularLocation>
        <location evidence="2 10">Cell membrane</location>
        <topology evidence="2 10">Multi-pass membrane protein</topology>
    </subcellularLocation>
</comment>
<dbReference type="InterPro" id="IPR026777">
    <property type="entry name" value="PRM1"/>
</dbReference>
<gene>
    <name evidence="12" type="ORF">D9619_001455</name>
</gene>
<dbReference type="OrthoDB" id="10248838at2759"/>
<feature type="compositionally biased region" description="Low complexity" evidence="11">
    <location>
        <begin position="719"/>
        <end position="732"/>
    </location>
</feature>
<keyword evidence="9" id="KW-0325">Glycoprotein</keyword>
<feature type="transmembrane region" description="Helical" evidence="10">
    <location>
        <begin position="31"/>
        <end position="49"/>
    </location>
</feature>
<proteinExistence type="inferred from homology"/>
<evidence type="ECO:0000256" key="7">
    <source>
        <dbReference type="ARBA" id="ARBA00022989"/>
    </source>
</evidence>
<organism evidence="12 13">
    <name type="scientific">Psilocybe cf. subviscida</name>
    <dbReference type="NCBI Taxonomy" id="2480587"/>
    <lineage>
        <taxon>Eukaryota</taxon>
        <taxon>Fungi</taxon>
        <taxon>Dikarya</taxon>
        <taxon>Basidiomycota</taxon>
        <taxon>Agaricomycotina</taxon>
        <taxon>Agaricomycetes</taxon>
        <taxon>Agaricomycetidae</taxon>
        <taxon>Agaricales</taxon>
        <taxon>Agaricineae</taxon>
        <taxon>Strophariaceae</taxon>
        <taxon>Psilocybe</taxon>
    </lineage>
</organism>
<keyword evidence="4 10" id="KW-1003">Cell membrane</keyword>
<feature type="region of interest" description="Disordered" evidence="11">
    <location>
        <begin position="696"/>
        <end position="740"/>
    </location>
</feature>
<evidence type="ECO:0000256" key="11">
    <source>
        <dbReference type="SAM" id="MobiDB-lite"/>
    </source>
</evidence>
<keyword evidence="8 10" id="KW-0472">Membrane</keyword>
<keyword evidence="13" id="KW-1185">Reference proteome</keyword>
<sequence length="1146" mass="123947">MSAAVWNSPPPVYDSSSTTTTLTPYLTLPHLLSLTWLAYPILSLIFVAFRLQLSLADAQDAVSSAKDNLLASCKAAEEAATSTASMPRYMALAANQQYADAVNASLNAFRGALVLALTVMEAVINFIIDLYRSTFLCFLELVVRGGLAILLGAVQEINAVVGTVASALRTSIQSDIAGANKVIQTAIDAVNKINPFNDITAPQISVPSLDALQNVTLPQSFTDAITNLNNSIPSVADIKGKIEAVIDTPFELLKKDINDTFASITFTPDGLPVPEVNRLSFCGDMDTSVIDDIGKDFIKAAKIGVVIIILLALALVGLNCLFTWYKWRCMKNHLEYTRQAWMTDPTMVHNQAAASKSPAITLSDHNLMLLNANSEHPLITRILNQISARFRLTPSQHTNAQWFLSYIFHPPALACFLIGFIGLLSVQIQLAALGPLVAKYEDRAASASSDFSTTIATSISQSMYNQSAVYATEVNGQVDVIQNTINNGMFGWVNGTTTTLNATINEFYTDIQDAVTTVFGGTILDGPAQEFIRCFIGGKVDAIENALTFLHDNLIVNIPRVNETALVISPESINEASQPIAAAALGGGSGDGENQGLVARLVQSYAASLKKERIMFAIFIALWGVVVLMGFGVVFWHAYGRAYLERRGRRRWEVEQRSGFDGISPFGAHRAGSSMDTMISAGAGLDKEKGGFGGSLKQTRSFSPLPSPRQSTFKPFWPSRANSPAAAASQESLTAQRNVNRDSRPWETAFAPPMVQQKNGGGAKLLAIGRRAMGRSERLKPDGSDEEVGVDETQPSAQKISEPVGLGASASVSAPRNTAWFGKMATLLTRKDTNKASDADFWDKSAATPSAEKPTRPTLRVRIQTEDGVHDLTEEEEQTANKSRWSTTPDAKKNYFTIMSPTRKNTQQASPAPPVAYVDFPYPPIGVPIVSARPTQQDLPHDVGLTYNDDPFANPSSPLTAELPMPLYNGFESHNFPTPPRHPQLQAAFRMRGGDASPPPPLASPRMLQPHTALRPAPSPSDRHRRASSMGAISQWRVTNAVPGDTTPASSIASFSMVADNNKKTTSNNNSSSNLNNNYLVPDSDMVQASVTPVTRFLTTTHARQSSNVNPFMTPFDDEHRVQIDHPTGLAARKSIPINPFATHAI</sequence>
<feature type="transmembrane region" description="Helical" evidence="10">
    <location>
        <begin position="614"/>
        <end position="639"/>
    </location>
</feature>
<dbReference type="GO" id="GO:0043332">
    <property type="term" value="C:mating projection tip"/>
    <property type="evidence" value="ECO:0007669"/>
    <property type="project" value="UniProtKB-UniRule"/>
</dbReference>
<evidence type="ECO:0000256" key="2">
    <source>
        <dbReference type="ARBA" id="ARBA00004651"/>
    </source>
</evidence>
<evidence type="ECO:0000256" key="6">
    <source>
        <dbReference type="ARBA" id="ARBA00022971"/>
    </source>
</evidence>
<dbReference type="GO" id="GO:0032220">
    <property type="term" value="P:plasma membrane fusion involved in cytogamy"/>
    <property type="evidence" value="ECO:0007669"/>
    <property type="project" value="TreeGrafter"/>
</dbReference>
<evidence type="ECO:0000256" key="10">
    <source>
        <dbReference type="RuleBase" id="RU366035"/>
    </source>
</evidence>
<evidence type="ECO:0000313" key="12">
    <source>
        <dbReference type="EMBL" id="KAF5322159.1"/>
    </source>
</evidence>
<evidence type="ECO:0000256" key="3">
    <source>
        <dbReference type="ARBA" id="ARBA00010780"/>
    </source>
</evidence>
<feature type="transmembrane region" description="Helical" evidence="10">
    <location>
        <begin position="411"/>
        <end position="433"/>
    </location>
</feature>
<dbReference type="GO" id="GO:0005886">
    <property type="term" value="C:plasma membrane"/>
    <property type="evidence" value="ECO:0007669"/>
    <property type="project" value="UniProtKB-SubCell"/>
</dbReference>
<keyword evidence="7 10" id="KW-1133">Transmembrane helix</keyword>
<reference evidence="12 13" key="1">
    <citation type="journal article" date="2020" name="ISME J.">
        <title>Uncovering the hidden diversity of litter-decomposition mechanisms in mushroom-forming fungi.</title>
        <authorList>
            <person name="Floudas D."/>
            <person name="Bentzer J."/>
            <person name="Ahren D."/>
            <person name="Johansson T."/>
            <person name="Persson P."/>
            <person name="Tunlid A."/>
        </authorList>
    </citation>
    <scope>NUCLEOTIDE SEQUENCE [LARGE SCALE GENOMIC DNA]</scope>
    <source>
        <strain evidence="12 13">CBS 101986</strain>
    </source>
</reference>
<name>A0A8H5BF21_9AGAR</name>
<evidence type="ECO:0000256" key="8">
    <source>
        <dbReference type="ARBA" id="ARBA00023136"/>
    </source>
</evidence>
<evidence type="ECO:0000256" key="5">
    <source>
        <dbReference type="ARBA" id="ARBA00022692"/>
    </source>
</evidence>
<feature type="compositionally biased region" description="Basic and acidic residues" evidence="11">
    <location>
        <begin position="774"/>
        <end position="783"/>
    </location>
</feature>
<dbReference type="Proteomes" id="UP000567179">
    <property type="component" value="Unassembled WGS sequence"/>
</dbReference>
<dbReference type="EMBL" id="JAACJJ010000028">
    <property type="protein sequence ID" value="KAF5322159.1"/>
    <property type="molecule type" value="Genomic_DNA"/>
</dbReference>
<dbReference type="PANTHER" id="PTHR31030">
    <property type="entry name" value="PLASMA MEMBRANE FUSION PROTEIN PRM1"/>
    <property type="match status" value="1"/>
</dbReference>
<feature type="transmembrane region" description="Helical" evidence="10">
    <location>
        <begin position="303"/>
        <end position="325"/>
    </location>
</feature>
<comment type="caution">
    <text evidence="12">The sequence shown here is derived from an EMBL/GenBank/DDBJ whole genome shotgun (WGS) entry which is preliminary data.</text>
</comment>
<keyword evidence="5 10" id="KW-0812">Transmembrane</keyword>
<comment type="function">
    <text evidence="1 10">Involved in cell fusion during mating by stabilizing the plasma membrane fusion event.</text>
</comment>
<dbReference type="AlphaFoldDB" id="A0A8H5BF21"/>
<protein>
    <recommendedName>
        <fullName evidence="10">Plasma membrane fusion protein PRM1</fullName>
    </recommendedName>
</protein>
<keyword evidence="6 10" id="KW-0184">Conjugation</keyword>
<dbReference type="PANTHER" id="PTHR31030:SF1">
    <property type="entry name" value="PLASMA MEMBRANE FUSION PROTEIN PRM1"/>
    <property type="match status" value="1"/>
</dbReference>